<accession>A0A4R8WWR4</accession>
<keyword evidence="2" id="KW-1185">Reference proteome</keyword>
<sequence length="98" mass="10411">MGQVTWRAPEALIERVQHLAAAEGVSMNAFLSRVLTLATESDESDPLVLRLRNRLRAAGMLAEGAPTGPRPSKTDFARARAAAGEGIALSDVVTGLRE</sequence>
<gene>
    <name evidence="1" type="ORF">E3O19_06310</name>
</gene>
<dbReference type="AlphaFoldDB" id="A0A4R8WWR4"/>
<proteinExistence type="predicted"/>
<comment type="caution">
    <text evidence="1">The sequence shown here is derived from an EMBL/GenBank/DDBJ whole genome shotgun (WGS) entry which is preliminary data.</text>
</comment>
<dbReference type="Proteomes" id="UP000298412">
    <property type="component" value="Unassembled WGS sequence"/>
</dbReference>
<dbReference type="EMBL" id="SOFP01000032">
    <property type="protein sequence ID" value="TFC17385.1"/>
    <property type="molecule type" value="Genomic_DNA"/>
</dbReference>
<dbReference type="RefSeq" id="WP_134566253.1">
    <property type="nucleotide sequence ID" value="NZ_SOFP01000032.1"/>
</dbReference>
<dbReference type="InterPro" id="IPR010985">
    <property type="entry name" value="Ribbon_hlx_hlx"/>
</dbReference>
<reference evidence="1 2" key="1">
    <citation type="submission" date="2019-03" db="EMBL/GenBank/DDBJ databases">
        <title>Genomics of glacier-inhabiting Cryobacterium strains.</title>
        <authorList>
            <person name="Liu Q."/>
            <person name="Xin Y.-H."/>
        </authorList>
    </citation>
    <scope>NUCLEOTIDE SEQUENCE [LARGE SCALE GENOMIC DNA]</scope>
    <source>
        <strain evidence="1 2">MDT1-3</strain>
    </source>
</reference>
<dbReference type="OrthoDB" id="3629264at2"/>
<evidence type="ECO:0000313" key="2">
    <source>
        <dbReference type="Proteomes" id="UP000298412"/>
    </source>
</evidence>
<dbReference type="GO" id="GO:0006355">
    <property type="term" value="P:regulation of DNA-templated transcription"/>
    <property type="evidence" value="ECO:0007669"/>
    <property type="project" value="InterPro"/>
</dbReference>
<organism evidence="1 2">
    <name type="scientific">Cryobacterium algoritolerans</name>
    <dbReference type="NCBI Taxonomy" id="1259184"/>
    <lineage>
        <taxon>Bacteria</taxon>
        <taxon>Bacillati</taxon>
        <taxon>Actinomycetota</taxon>
        <taxon>Actinomycetes</taxon>
        <taxon>Micrococcales</taxon>
        <taxon>Microbacteriaceae</taxon>
        <taxon>Cryobacterium</taxon>
    </lineage>
</organism>
<dbReference type="SUPFAM" id="SSF47598">
    <property type="entry name" value="Ribbon-helix-helix"/>
    <property type="match status" value="1"/>
</dbReference>
<dbReference type="Gene3D" id="1.10.1220.10">
    <property type="entry name" value="Met repressor-like"/>
    <property type="match status" value="1"/>
</dbReference>
<evidence type="ECO:0000313" key="1">
    <source>
        <dbReference type="EMBL" id="TFC17385.1"/>
    </source>
</evidence>
<protein>
    <submittedName>
        <fullName evidence="1">Transcriptional regulator</fullName>
    </submittedName>
</protein>
<dbReference type="InterPro" id="IPR013321">
    <property type="entry name" value="Arc_rbn_hlx_hlx"/>
</dbReference>
<name>A0A4R8WWR4_9MICO</name>